<dbReference type="PATRIC" id="fig|388467.6.peg.2046"/>
<dbReference type="Gene3D" id="3.90.550.10">
    <property type="entry name" value="Spore Coat Polysaccharide Biosynthesis Protein SpsA, Chain A"/>
    <property type="match status" value="2"/>
</dbReference>
<feature type="domain" description="Methyltransferase type 11" evidence="3">
    <location>
        <begin position="178"/>
        <end position="293"/>
    </location>
</feature>
<dbReference type="HOGENOM" id="CLU_293166_0_0_3"/>
<keyword evidence="4" id="KW-0808">Transferase</keyword>
<reference evidence="4 5" key="1">
    <citation type="journal article" date="2014" name="Appl. Environ. Microbiol.">
        <title>Elucidation of insertion elements encoded on plasmids and in vitro construction of shuttle vectors from the toxic cyanobacterium Planktothrix.</title>
        <authorList>
            <person name="Christiansen G."/>
            <person name="Goesmann A."/>
            <person name="Kurmayer R."/>
        </authorList>
    </citation>
    <scope>NUCLEOTIDE SEQUENCE [LARGE SCALE GENOMIC DNA]</scope>
    <source>
        <strain evidence="4 5">NIVA-CYA 126/8</strain>
    </source>
</reference>
<dbReference type="Pfam" id="PF00535">
    <property type="entry name" value="Glycos_transf_2"/>
    <property type="match status" value="2"/>
</dbReference>
<name>A0A073CSN5_PLAA1</name>
<dbReference type="CDD" id="cd02440">
    <property type="entry name" value="AdoMet_MTases"/>
    <property type="match status" value="1"/>
</dbReference>
<dbReference type="Pfam" id="PF08241">
    <property type="entry name" value="Methyltransf_11"/>
    <property type="match status" value="1"/>
</dbReference>
<proteinExistence type="predicted"/>
<evidence type="ECO:0000313" key="4">
    <source>
        <dbReference type="EMBL" id="KEI67065.1"/>
    </source>
</evidence>
<dbReference type="PANTHER" id="PTHR43685:SF2">
    <property type="entry name" value="GLYCOSYLTRANSFERASE 2-LIKE DOMAIN-CONTAINING PROTEIN"/>
    <property type="match status" value="1"/>
</dbReference>
<dbReference type="SUPFAM" id="SSF53335">
    <property type="entry name" value="S-adenosyl-L-methionine-dependent methyltransferases"/>
    <property type="match status" value="1"/>
</dbReference>
<feature type="domain" description="Glycosyltransferase 2-like" evidence="2">
    <location>
        <begin position="790"/>
        <end position="893"/>
    </location>
</feature>
<dbReference type="STRING" id="388467.A19Y_2098"/>
<dbReference type="InterPro" id="IPR029063">
    <property type="entry name" value="SAM-dependent_MTases_sf"/>
</dbReference>
<dbReference type="SUPFAM" id="SSF53448">
    <property type="entry name" value="Nucleotide-diphospho-sugar transferases"/>
    <property type="match status" value="2"/>
</dbReference>
<feature type="coiled-coil region" evidence="1">
    <location>
        <begin position="434"/>
        <end position="468"/>
    </location>
</feature>
<organism evidence="4 5">
    <name type="scientific">Planktothrix agardhii (strain NIVA-CYA 126/8)</name>
    <dbReference type="NCBI Taxonomy" id="388467"/>
    <lineage>
        <taxon>Bacteria</taxon>
        <taxon>Bacillati</taxon>
        <taxon>Cyanobacteriota</taxon>
        <taxon>Cyanophyceae</taxon>
        <taxon>Oscillatoriophycideae</taxon>
        <taxon>Oscillatoriales</taxon>
        <taxon>Microcoleaceae</taxon>
        <taxon>Planktothrix</taxon>
    </lineage>
</organism>
<accession>A0A073CSN5</accession>
<evidence type="ECO:0000259" key="2">
    <source>
        <dbReference type="Pfam" id="PF00535"/>
    </source>
</evidence>
<keyword evidence="5" id="KW-1185">Reference proteome</keyword>
<dbReference type="eggNOG" id="COG1216">
    <property type="taxonomic scope" value="Bacteria"/>
</dbReference>
<dbReference type="Gene3D" id="3.40.50.150">
    <property type="entry name" value="Vaccinia Virus protein VP39"/>
    <property type="match status" value="1"/>
</dbReference>
<dbReference type="GO" id="GO:0032259">
    <property type="term" value="P:methylation"/>
    <property type="evidence" value="ECO:0007669"/>
    <property type="project" value="UniProtKB-KW"/>
</dbReference>
<dbReference type="EC" id="2.1.1.-" evidence="4"/>
<dbReference type="CDD" id="cd04184">
    <property type="entry name" value="GT2_RfbC_Mx_like"/>
    <property type="match status" value="1"/>
</dbReference>
<dbReference type="InterPro" id="IPR013216">
    <property type="entry name" value="Methyltransf_11"/>
</dbReference>
<dbReference type="GO" id="GO:0008757">
    <property type="term" value="F:S-adenosylmethionine-dependent methyltransferase activity"/>
    <property type="evidence" value="ECO:0007669"/>
    <property type="project" value="InterPro"/>
</dbReference>
<dbReference type="InterPro" id="IPR050834">
    <property type="entry name" value="Glycosyltransf_2"/>
</dbReference>
<gene>
    <name evidence="4" type="ORF">A19Y_2098</name>
</gene>
<feature type="domain" description="Glycosyltransferase 2-like" evidence="2">
    <location>
        <begin position="528"/>
        <end position="644"/>
    </location>
</feature>
<evidence type="ECO:0000259" key="3">
    <source>
        <dbReference type="Pfam" id="PF08241"/>
    </source>
</evidence>
<evidence type="ECO:0000256" key="1">
    <source>
        <dbReference type="SAM" id="Coils"/>
    </source>
</evidence>
<sequence>MVIQMSNQTSALDPFNGNIINQPIANLGAIYFISIQDKLIIIEGWLASFKQGQVDQFRLLINHQEITDFDLTLGLPSPDVQESYPYLDHAETARFRMQLSWQEDPEQLHNCLIILTPLFQGKEGQVLLTAFNPTLPIPSEECINHIGGYGEWWFKQLAFQFLGYFIQRAGLKPTDSVLDVGCGVGRIAYGLTSYLKPPGRYEGFDVMESLIKWPKQEITSRFPHFNFYRVDLHNLMYNPTGIIKSIDFVFPYADESFDFVFLTSVFTHLPPPEVRHYLSEIYRVLKPGGRCLCTCFILNEESEKLIDEGKSSQAIIYELEECFTKDLNVPEEAIGYKEHLLLKWIENYGFSVVDISYGGWCGRTEFSSGQDFLILQKGNSPNVDNPSPENIQFLENEELEDQETNIISVPQQQSSSLLAIETIPSEISHSQSLLKTIKANLERSLLQNQQVQQDLERSQRELEQRQYQRNLKTIFKTLKQQFPHHLNPVRDEYLLGLSGVTCEQFWKIIDPIIETQRPYLSHTAPKISILTPTWNSSLDWFLETVLSVLMQSRFDWEWCLVDDGSQQPEIKAILQGLAEKHPHIQVAFQESGGISSATNRALKMATGDYVCFLDHDDTLIPTALQDSLNQLAKGFDVVYSDEDKIDFSGLNYLEPFYKPDWSPEYFRGVMYAGHLLSVRRELALAVGGFKSEFDGVQDYEFLLRLSEVTQNIGHLPKILYHWRKVRGSISGDVDAKAGIDTLQQAAVNSHLQRLGLLAQAEAGLGRHRVNINPHPKTDYPLISLIVATSKDSLEKSLHNFVAHSSYPNWEMIWVEPESSYPELQQNLQEFPVKKIAVSDPFKRSKAYNLGAKQAKGEYLVFLNPNTEAITEDWLRHLLYYAEQSDVGAVGGLLLSPERTVQQAGFILGKAGEIHTFMPDFQPNADGYAGSLICAREVAAVSCDCMMVKASTFDKIGGFNEYFFHQNYDSDFCLKIRQNHQRIIFTPRAVLINHQPMTGNDPTDKMLFLDQWYIDLESGDPYYNCNFNPDNFDYTILG</sequence>
<dbReference type="AlphaFoldDB" id="A0A073CSN5"/>
<dbReference type="Proteomes" id="UP000027395">
    <property type="component" value="Chromosome"/>
</dbReference>
<keyword evidence="4" id="KW-0489">Methyltransferase</keyword>
<keyword evidence="1" id="KW-0175">Coiled coil</keyword>
<protein>
    <submittedName>
        <fullName evidence="4">Glycosyl transferase family 2</fullName>
        <ecNumber evidence="4">2.1.1.-</ecNumber>
    </submittedName>
</protein>
<dbReference type="PANTHER" id="PTHR43685">
    <property type="entry name" value="GLYCOSYLTRANSFERASE"/>
    <property type="match status" value="1"/>
</dbReference>
<dbReference type="EMBL" id="CM002803">
    <property type="protein sequence ID" value="KEI67065.1"/>
    <property type="molecule type" value="Genomic_DNA"/>
</dbReference>
<dbReference type="InterPro" id="IPR029044">
    <property type="entry name" value="Nucleotide-diphossugar_trans"/>
</dbReference>
<dbReference type="eggNOG" id="COG2226">
    <property type="taxonomic scope" value="Bacteria"/>
</dbReference>
<dbReference type="InterPro" id="IPR001173">
    <property type="entry name" value="Glyco_trans_2-like"/>
</dbReference>
<evidence type="ECO:0000313" key="5">
    <source>
        <dbReference type="Proteomes" id="UP000027395"/>
    </source>
</evidence>